<sequence>MNIIAATGHRPTKLGGYSPAVLSRLTDLATAYFERISPTQVISGMALGWDTAIAIKRAVTPSHSPLLISIFP</sequence>
<dbReference type="Gene3D" id="3.40.50.450">
    <property type="match status" value="1"/>
</dbReference>
<evidence type="ECO:0000313" key="2">
    <source>
        <dbReference type="Proteomes" id="UP000661112"/>
    </source>
</evidence>
<keyword evidence="2" id="KW-1185">Reference proteome</keyword>
<dbReference type="EMBL" id="JACJSG010000075">
    <property type="protein sequence ID" value="MBD2505253.1"/>
    <property type="molecule type" value="Genomic_DNA"/>
</dbReference>
<proteinExistence type="predicted"/>
<accession>A0ABR8DHL5</accession>
<dbReference type="SUPFAM" id="SSF102405">
    <property type="entry name" value="MCP/YpsA-like"/>
    <property type="match status" value="1"/>
</dbReference>
<evidence type="ECO:0008006" key="3">
    <source>
        <dbReference type="Google" id="ProtNLM"/>
    </source>
</evidence>
<reference evidence="1 2" key="1">
    <citation type="journal article" date="2020" name="ISME J.">
        <title>Comparative genomics reveals insights into cyanobacterial evolution and habitat adaptation.</title>
        <authorList>
            <person name="Chen M.Y."/>
            <person name="Teng W.K."/>
            <person name="Zhao L."/>
            <person name="Hu C.X."/>
            <person name="Zhou Y.K."/>
            <person name="Han B.P."/>
            <person name="Song L.R."/>
            <person name="Shu W.S."/>
        </authorList>
    </citation>
    <scope>NUCLEOTIDE SEQUENCE [LARGE SCALE GENOMIC DNA]</scope>
    <source>
        <strain evidence="1 2">FACHB-119</strain>
    </source>
</reference>
<gene>
    <name evidence="1" type="ORF">H6G83_32415</name>
</gene>
<organism evidence="1 2">
    <name type="scientific">Anabaena azotica FACHB-119</name>
    <dbReference type="NCBI Taxonomy" id="947527"/>
    <lineage>
        <taxon>Bacteria</taxon>
        <taxon>Bacillati</taxon>
        <taxon>Cyanobacteriota</taxon>
        <taxon>Cyanophyceae</taxon>
        <taxon>Nostocales</taxon>
        <taxon>Nostocaceae</taxon>
        <taxon>Anabaena</taxon>
        <taxon>Anabaena azotica</taxon>
    </lineage>
</organism>
<name>A0ABR8DHL5_9NOST</name>
<comment type="caution">
    <text evidence="1">The sequence shown here is derived from an EMBL/GenBank/DDBJ whole genome shotgun (WGS) entry which is preliminary data.</text>
</comment>
<evidence type="ECO:0000313" key="1">
    <source>
        <dbReference type="EMBL" id="MBD2505253.1"/>
    </source>
</evidence>
<protein>
    <recommendedName>
        <fullName evidence="3">Microcystin synthetase</fullName>
    </recommendedName>
</protein>
<dbReference type="Proteomes" id="UP000661112">
    <property type="component" value="Unassembled WGS sequence"/>
</dbReference>